<comment type="caution">
    <text evidence="3">The sequence shown here is derived from an EMBL/GenBank/DDBJ whole genome shotgun (WGS) entry which is preliminary data.</text>
</comment>
<dbReference type="NCBIfam" id="TIGR01730">
    <property type="entry name" value="RND_mfp"/>
    <property type="match status" value="1"/>
</dbReference>
<evidence type="ECO:0000259" key="2">
    <source>
        <dbReference type="Pfam" id="PF25917"/>
    </source>
</evidence>
<dbReference type="InterPro" id="IPR058625">
    <property type="entry name" value="MdtA-like_BSH"/>
</dbReference>
<protein>
    <submittedName>
        <fullName evidence="3">Efflux RND transporter periplasmic adaptor subunit</fullName>
    </submittedName>
</protein>
<evidence type="ECO:0000313" key="3">
    <source>
        <dbReference type="EMBL" id="GAA3909798.1"/>
    </source>
</evidence>
<dbReference type="Gene3D" id="2.40.420.20">
    <property type="match status" value="1"/>
</dbReference>
<dbReference type="Proteomes" id="UP001501565">
    <property type="component" value="Unassembled WGS sequence"/>
</dbReference>
<dbReference type="Gene3D" id="2.40.30.170">
    <property type="match status" value="1"/>
</dbReference>
<evidence type="ECO:0000256" key="1">
    <source>
        <dbReference type="ARBA" id="ARBA00009477"/>
    </source>
</evidence>
<feature type="domain" description="Multidrug resistance protein MdtA-like barrel-sandwich hybrid" evidence="2">
    <location>
        <begin position="66"/>
        <end position="180"/>
    </location>
</feature>
<accession>A0ABP7M0E9</accession>
<comment type="similarity">
    <text evidence="1">Belongs to the membrane fusion protein (MFP) (TC 8.A.1) family.</text>
</comment>
<sequence length="363" mass="40062">MIPNSLKFVCFLTALIMLGGCEQEIPQHKEIVRPAKLLLLGEANTSSIRNFPATIEASDQSILGFRVAGKLVKLPVKAGQKVEKGQLLAQLDTTDFQLQVDDRKAKFDLAKIDYLRFKKMLEKKVIAVSTVDQKKASYLSAKSALDLAKQDLAYTKLVAPFSGIVSKTLVENHENVQAKQVILHLQSDNTITISFQLPESVLAQLNTNAKDYQPTITFDSNPGKSYLAYYKEHSTEADPQTLSYEVKLEMDMPADFNVLPGMTANVAMDMRIMSTAASPDYQIPVSAVFSSDNQDSDSKVRNVWKIDPETYTAHLAEIKIGQLSSAGIEVYGGLSPGDIIVTAGVTNLREGMKVRAWERERGL</sequence>
<dbReference type="Gene3D" id="2.40.50.100">
    <property type="match status" value="1"/>
</dbReference>
<proteinExistence type="inferred from homology"/>
<dbReference type="InterPro" id="IPR006143">
    <property type="entry name" value="RND_pump_MFP"/>
</dbReference>
<dbReference type="EMBL" id="BAABBN010000002">
    <property type="protein sequence ID" value="GAA3909798.1"/>
    <property type="molecule type" value="Genomic_DNA"/>
</dbReference>
<reference evidence="4" key="1">
    <citation type="journal article" date="2019" name="Int. J. Syst. Evol. Microbiol.">
        <title>The Global Catalogue of Microorganisms (GCM) 10K type strain sequencing project: providing services to taxonomists for standard genome sequencing and annotation.</title>
        <authorList>
            <consortium name="The Broad Institute Genomics Platform"/>
            <consortium name="The Broad Institute Genome Sequencing Center for Infectious Disease"/>
            <person name="Wu L."/>
            <person name="Ma J."/>
        </authorList>
    </citation>
    <scope>NUCLEOTIDE SEQUENCE [LARGE SCALE GENOMIC DNA]</scope>
    <source>
        <strain evidence="4">JCM 17551</strain>
    </source>
</reference>
<name>A0ABP7M0E9_9GAMM</name>
<keyword evidence="4" id="KW-1185">Reference proteome</keyword>
<gene>
    <name evidence="3" type="ORF">GCM10022277_00640</name>
</gene>
<organism evidence="3 4">
    <name type="scientific">Litoribacillus peritrichatus</name>
    <dbReference type="NCBI Taxonomy" id="718191"/>
    <lineage>
        <taxon>Bacteria</taxon>
        <taxon>Pseudomonadati</taxon>
        <taxon>Pseudomonadota</taxon>
        <taxon>Gammaproteobacteria</taxon>
        <taxon>Oceanospirillales</taxon>
        <taxon>Oceanospirillaceae</taxon>
        <taxon>Litoribacillus</taxon>
    </lineage>
</organism>
<dbReference type="PANTHER" id="PTHR30469:SF20">
    <property type="entry name" value="EFFLUX RND TRANSPORTER PERIPLASMIC ADAPTOR SUBUNIT"/>
    <property type="match status" value="1"/>
</dbReference>
<dbReference type="PROSITE" id="PS51257">
    <property type="entry name" value="PROKAR_LIPOPROTEIN"/>
    <property type="match status" value="1"/>
</dbReference>
<dbReference type="SUPFAM" id="SSF111369">
    <property type="entry name" value="HlyD-like secretion proteins"/>
    <property type="match status" value="1"/>
</dbReference>
<dbReference type="Gene3D" id="1.10.287.470">
    <property type="entry name" value="Helix hairpin bin"/>
    <property type="match status" value="1"/>
</dbReference>
<dbReference type="PANTHER" id="PTHR30469">
    <property type="entry name" value="MULTIDRUG RESISTANCE PROTEIN MDTA"/>
    <property type="match status" value="1"/>
</dbReference>
<dbReference type="Pfam" id="PF25917">
    <property type="entry name" value="BSH_RND"/>
    <property type="match status" value="1"/>
</dbReference>
<evidence type="ECO:0000313" key="4">
    <source>
        <dbReference type="Proteomes" id="UP001501565"/>
    </source>
</evidence>
<dbReference type="RefSeq" id="WP_344794270.1">
    <property type="nucleotide sequence ID" value="NZ_BAABBN010000002.1"/>
</dbReference>